<dbReference type="AlphaFoldDB" id="A0A0F9K6I4"/>
<comment type="caution">
    <text evidence="1">The sequence shown here is derived from an EMBL/GenBank/DDBJ whole genome shotgun (WGS) entry which is preliminary data.</text>
</comment>
<name>A0A0F9K6I4_9ZZZZ</name>
<reference evidence="1" key="1">
    <citation type="journal article" date="2015" name="Nature">
        <title>Complex archaea that bridge the gap between prokaryotes and eukaryotes.</title>
        <authorList>
            <person name="Spang A."/>
            <person name="Saw J.H."/>
            <person name="Jorgensen S.L."/>
            <person name="Zaremba-Niedzwiedzka K."/>
            <person name="Martijn J."/>
            <person name="Lind A.E."/>
            <person name="van Eijk R."/>
            <person name="Schleper C."/>
            <person name="Guy L."/>
            <person name="Ettema T.J."/>
        </authorList>
    </citation>
    <scope>NUCLEOTIDE SEQUENCE</scope>
</reference>
<dbReference type="EMBL" id="LAZR01014392">
    <property type="protein sequence ID" value="KKM17693.1"/>
    <property type="molecule type" value="Genomic_DNA"/>
</dbReference>
<accession>A0A0F9K6I4</accession>
<sequence length="173" mass="18477">MGRFEECICQVGSVFDESGDSSPEALGLSGPMPDSDVYEGHLLGHLGLEGPLVDCVQGDLDGLGDGQDVVSLDSSAVVYVRVPCSGCDDLDGDSEGGHRVNSFGVKRWGCMREMCSAKRSTLRLNRRAAERSRASKSIMSLYFDIDDQGLGVVGSDDFGGNVASFDGKRLMRE</sequence>
<evidence type="ECO:0000313" key="1">
    <source>
        <dbReference type="EMBL" id="KKM17693.1"/>
    </source>
</evidence>
<proteinExistence type="predicted"/>
<gene>
    <name evidence="1" type="ORF">LCGC14_1673160</name>
</gene>
<organism evidence="1">
    <name type="scientific">marine sediment metagenome</name>
    <dbReference type="NCBI Taxonomy" id="412755"/>
    <lineage>
        <taxon>unclassified sequences</taxon>
        <taxon>metagenomes</taxon>
        <taxon>ecological metagenomes</taxon>
    </lineage>
</organism>
<protein>
    <submittedName>
        <fullName evidence="1">Uncharacterized protein</fullName>
    </submittedName>
</protein>